<evidence type="ECO:0000313" key="2">
    <source>
        <dbReference type="Proteomes" id="UP000078397"/>
    </source>
</evidence>
<dbReference type="RefSeq" id="XP_018140236.1">
    <property type="nucleotide sequence ID" value="XM_018294120.1"/>
</dbReference>
<evidence type="ECO:0000313" key="1">
    <source>
        <dbReference type="EMBL" id="OAQ62656.1"/>
    </source>
</evidence>
<comment type="caution">
    <text evidence="1">The sequence shown here is derived from an EMBL/GenBank/DDBJ whole genome shotgun (WGS) entry which is preliminary data.</text>
</comment>
<dbReference type="AlphaFoldDB" id="A0A179FB29"/>
<dbReference type="Proteomes" id="UP000078397">
    <property type="component" value="Unassembled WGS sequence"/>
</dbReference>
<organism evidence="1 2">
    <name type="scientific">Pochonia chlamydosporia 170</name>
    <dbReference type="NCBI Taxonomy" id="1380566"/>
    <lineage>
        <taxon>Eukaryota</taxon>
        <taxon>Fungi</taxon>
        <taxon>Dikarya</taxon>
        <taxon>Ascomycota</taxon>
        <taxon>Pezizomycotina</taxon>
        <taxon>Sordariomycetes</taxon>
        <taxon>Hypocreomycetidae</taxon>
        <taxon>Hypocreales</taxon>
        <taxon>Clavicipitaceae</taxon>
        <taxon>Pochonia</taxon>
    </lineage>
</organism>
<proteinExistence type="predicted"/>
<accession>A0A179FB29</accession>
<gene>
    <name evidence="1" type="ORF">VFPPC_16367</name>
</gene>
<protein>
    <submittedName>
        <fullName evidence="1">Uncharacterized protein</fullName>
    </submittedName>
</protein>
<sequence>MRQHVIKAKPELRKIWSRWTKEEAVRSLTTLFWLRGPKINNDSHSFKHTARHSKSSRVVARFEPLHQLLGSEPHPHKTKLVSKGDSTFGGGHYCLRAGVTSSGLDLALEGAHECLAESCSTFEPE</sequence>
<name>A0A179FB29_METCM</name>
<dbReference type="KEGG" id="pchm:VFPPC_16367"/>
<reference evidence="1 2" key="1">
    <citation type="journal article" date="2016" name="PLoS Pathog.">
        <title>Biosynthesis of antibiotic leucinostatins in bio-control fungus Purpureocillium lilacinum and their inhibition on phytophthora revealed by genome mining.</title>
        <authorList>
            <person name="Wang G."/>
            <person name="Liu Z."/>
            <person name="Lin R."/>
            <person name="Li E."/>
            <person name="Mao Z."/>
            <person name="Ling J."/>
            <person name="Yang Y."/>
            <person name="Yin W.B."/>
            <person name="Xie B."/>
        </authorList>
    </citation>
    <scope>NUCLEOTIDE SEQUENCE [LARGE SCALE GENOMIC DNA]</scope>
    <source>
        <strain evidence="1">170</strain>
    </source>
</reference>
<dbReference type="EMBL" id="LSBJ02000006">
    <property type="protein sequence ID" value="OAQ62656.1"/>
    <property type="molecule type" value="Genomic_DNA"/>
</dbReference>
<keyword evidence="2" id="KW-1185">Reference proteome</keyword>
<dbReference type="GeneID" id="28858114"/>